<evidence type="ECO:0000313" key="1">
    <source>
        <dbReference type="EMBL" id="CAB4144496.1"/>
    </source>
</evidence>
<reference evidence="1" key="1">
    <citation type="submission" date="2020-04" db="EMBL/GenBank/DDBJ databases">
        <authorList>
            <person name="Chiriac C."/>
            <person name="Salcher M."/>
            <person name="Ghai R."/>
            <person name="Kavagutti S V."/>
        </authorList>
    </citation>
    <scope>NUCLEOTIDE SEQUENCE</scope>
</reference>
<sequence>MTSVNHVKIEDKDIPFKIGGYALSLFLKQKKIKFSEFSKALEDDLTLLYEVLYLGVQNGYKREAIPNPFTLETFAELIDDYNMVNKFSELLSESMGGEKSNEKK</sequence>
<accession>A0A6J5MHD8</accession>
<dbReference type="EMBL" id="LR796437">
    <property type="protein sequence ID" value="CAB4144496.1"/>
    <property type="molecule type" value="Genomic_DNA"/>
</dbReference>
<organism evidence="1">
    <name type="scientific">uncultured Caudovirales phage</name>
    <dbReference type="NCBI Taxonomy" id="2100421"/>
    <lineage>
        <taxon>Viruses</taxon>
        <taxon>Duplodnaviria</taxon>
        <taxon>Heunggongvirae</taxon>
        <taxon>Uroviricota</taxon>
        <taxon>Caudoviricetes</taxon>
        <taxon>Peduoviridae</taxon>
        <taxon>Maltschvirus</taxon>
        <taxon>Maltschvirus maltsch</taxon>
    </lineage>
</organism>
<protein>
    <submittedName>
        <fullName evidence="1">Uncharacterized protein</fullName>
    </submittedName>
</protein>
<gene>
    <name evidence="1" type="ORF">UFOVP458_40</name>
</gene>
<proteinExistence type="predicted"/>
<name>A0A6J5MHD8_9CAUD</name>